<dbReference type="Proteomes" id="UP001217325">
    <property type="component" value="Unassembled WGS sequence"/>
</dbReference>
<keyword evidence="1" id="KW-0472">Membrane</keyword>
<feature type="transmembrane region" description="Helical" evidence="1">
    <location>
        <begin position="388"/>
        <end position="418"/>
    </location>
</feature>
<name>A0AAW6LYD0_RHOSG</name>
<dbReference type="RefSeq" id="WP_275232869.1">
    <property type="nucleotide sequence ID" value="NZ_JARDXE010000026.1"/>
</dbReference>
<organism evidence="2 3">
    <name type="scientific">Rhodococcus qingshengii</name>
    <dbReference type="NCBI Taxonomy" id="334542"/>
    <lineage>
        <taxon>Bacteria</taxon>
        <taxon>Bacillati</taxon>
        <taxon>Actinomycetota</taxon>
        <taxon>Actinomycetes</taxon>
        <taxon>Mycobacteriales</taxon>
        <taxon>Nocardiaceae</taxon>
        <taxon>Rhodococcus</taxon>
        <taxon>Rhodococcus erythropolis group</taxon>
    </lineage>
</organism>
<evidence type="ECO:0008006" key="4">
    <source>
        <dbReference type="Google" id="ProtNLM"/>
    </source>
</evidence>
<dbReference type="EMBL" id="JARDXE010000026">
    <property type="protein sequence ID" value="MDE8649358.1"/>
    <property type="molecule type" value="Genomic_DNA"/>
</dbReference>
<gene>
    <name evidence="2" type="ORF">PXH69_30750</name>
</gene>
<evidence type="ECO:0000256" key="1">
    <source>
        <dbReference type="SAM" id="Phobius"/>
    </source>
</evidence>
<dbReference type="AlphaFoldDB" id="A0AAW6LYD0"/>
<sequence length="528" mass="56787">MNSADHAPDWATRIAASAQTGSVLHLGSVAPDYVLSTEMLNEYCGAIPPIPASAIRAVIVGEHATFDPRGLRIHRAHISGYLDLDHIDIDYPLHFVACTFDADISLKRAKIPELALHDSHTQNINLNGTTINGDLYASKLTTHGEMTAVRAQFDGSFDLEGAVLHNPGKRVLTLNSASVDGGIYADKLTTYGEISAIRVQIGSQLELRDSQLNNPDGTVITLDGATVTRGVYAERTIAKGVFNAPALKTDLDVNLHNATINNGDDISLFLQSATIGQLILLPAAPVNVNLGSTKIATLVTPENAEPAGTLIATGWELGDIHGKIRTDHRAAHRWIDTRSKKNTKPQPWQAIATVYERNGHPDKARRMRFTAANKVTRSSPHHSKPLRWLYLAIAGHGYYPLIAVIWLAATIAAGFVLVETNREHFIPTSTAAAQQSAAAHAITTGQEPPAPISAAVPCELYPDYPCFDATSYTLNTFTPTATGVIRPDWAVHANAPVPLKAGLPALRITAWILTALIIAGVTGLLRKH</sequence>
<accession>A0AAW6LYD0</accession>
<comment type="caution">
    <text evidence="2">The sequence shown here is derived from an EMBL/GenBank/DDBJ whole genome shotgun (WGS) entry which is preliminary data.</text>
</comment>
<proteinExistence type="predicted"/>
<reference evidence="2" key="1">
    <citation type="submission" date="2023-02" db="EMBL/GenBank/DDBJ databases">
        <title>A novel hydrolase synthesized by Rhodococcus erythropolis HQ is responsible for the detoxification of Zearalenone.</title>
        <authorList>
            <person name="Hu J."/>
            <person name="Xu J."/>
        </authorList>
    </citation>
    <scope>NUCLEOTIDE SEQUENCE</scope>
    <source>
        <strain evidence="2">HQ</strain>
    </source>
</reference>
<keyword evidence="1" id="KW-0812">Transmembrane</keyword>
<protein>
    <recommendedName>
        <fullName evidence="4">Oxidoreductase</fullName>
    </recommendedName>
</protein>
<evidence type="ECO:0000313" key="2">
    <source>
        <dbReference type="EMBL" id="MDE8649358.1"/>
    </source>
</evidence>
<evidence type="ECO:0000313" key="3">
    <source>
        <dbReference type="Proteomes" id="UP001217325"/>
    </source>
</evidence>
<keyword evidence="1" id="KW-1133">Transmembrane helix</keyword>
<feature type="transmembrane region" description="Helical" evidence="1">
    <location>
        <begin position="508"/>
        <end position="525"/>
    </location>
</feature>